<feature type="signal peptide" evidence="4">
    <location>
        <begin position="1"/>
        <end position="20"/>
    </location>
</feature>
<dbReference type="InterPro" id="IPR000618">
    <property type="entry name" value="Insect_cuticle"/>
</dbReference>
<dbReference type="PROSITE" id="PS51155">
    <property type="entry name" value="CHIT_BIND_RR_2"/>
    <property type="match status" value="1"/>
</dbReference>
<protein>
    <submittedName>
        <fullName evidence="5">Cuticle protein 14 isoform b</fullName>
    </submittedName>
</protein>
<keyword evidence="2 3" id="KW-0193">Cuticle</keyword>
<dbReference type="GO" id="GO:0062129">
    <property type="term" value="C:chitin-based extracellular matrix"/>
    <property type="evidence" value="ECO:0007669"/>
    <property type="project" value="TreeGrafter"/>
</dbReference>
<accession>A0A8X6GLE3</accession>
<dbReference type="PANTHER" id="PTHR10380:SF173">
    <property type="entry name" value="CUTICULAR PROTEIN 47EF, ISOFORM C-RELATED"/>
    <property type="match status" value="1"/>
</dbReference>
<organism evidence="5 6">
    <name type="scientific">Trichonephila clavata</name>
    <name type="common">Joro spider</name>
    <name type="synonym">Nephila clavata</name>
    <dbReference type="NCBI Taxonomy" id="2740835"/>
    <lineage>
        <taxon>Eukaryota</taxon>
        <taxon>Metazoa</taxon>
        <taxon>Ecdysozoa</taxon>
        <taxon>Arthropoda</taxon>
        <taxon>Chelicerata</taxon>
        <taxon>Arachnida</taxon>
        <taxon>Araneae</taxon>
        <taxon>Araneomorphae</taxon>
        <taxon>Entelegynae</taxon>
        <taxon>Araneoidea</taxon>
        <taxon>Nephilidae</taxon>
        <taxon>Trichonephila</taxon>
    </lineage>
</organism>
<keyword evidence="4" id="KW-0732">Signal</keyword>
<dbReference type="EMBL" id="BMAO01016143">
    <property type="protein sequence ID" value="GFR06538.1"/>
    <property type="molecule type" value="Genomic_DNA"/>
</dbReference>
<dbReference type="InterPro" id="IPR031311">
    <property type="entry name" value="CHIT_BIND_RR_consensus"/>
</dbReference>
<dbReference type="OrthoDB" id="6436213at2759"/>
<comment type="caution">
    <text evidence="5">The sequence shown here is derived from an EMBL/GenBank/DDBJ whole genome shotgun (WGS) entry which is preliminary data.</text>
</comment>
<keyword evidence="6" id="KW-1185">Reference proteome</keyword>
<dbReference type="Pfam" id="PF00379">
    <property type="entry name" value="Chitin_bind_4"/>
    <property type="match status" value="1"/>
</dbReference>
<dbReference type="GO" id="GO:0008010">
    <property type="term" value="F:structural constituent of chitin-based larval cuticle"/>
    <property type="evidence" value="ECO:0007669"/>
    <property type="project" value="TreeGrafter"/>
</dbReference>
<evidence type="ECO:0000313" key="6">
    <source>
        <dbReference type="Proteomes" id="UP000887116"/>
    </source>
</evidence>
<feature type="chain" id="PRO_5036474615" evidence="4">
    <location>
        <begin position="21"/>
        <end position="467"/>
    </location>
</feature>
<evidence type="ECO:0000256" key="4">
    <source>
        <dbReference type="SAM" id="SignalP"/>
    </source>
</evidence>
<dbReference type="PANTHER" id="PTHR10380">
    <property type="entry name" value="CUTICLE PROTEIN"/>
    <property type="match status" value="1"/>
</dbReference>
<dbReference type="InterPro" id="IPR050468">
    <property type="entry name" value="Cuticle_Struct_Prot"/>
</dbReference>
<evidence type="ECO:0000256" key="3">
    <source>
        <dbReference type="PROSITE-ProRule" id="PRU00497"/>
    </source>
</evidence>
<sequence length="467" mass="48353">MRNSRRAALILLAVVAVARATTVQLAPVAVAETGASAQFRSEDSLGNYNFGYNEDHTSGGTFRREAGDAYGNVAGSYGLRDADGRIRIVNYIANDDGFKADIKTNEPGVEPKDTADATFNKAESIVVQSAVAVPAPAPVVAIPAAPVAYKTEQVAVAAPLFPAAAPVPIAKTIAQPVSVKTEQVAFAAPVFPAAPAVPIAKTIAQPVAIKTEQVAISAPIAAATTYTFPEPAAVPVAKTLSTVISTAETKPITYAFPPAAPVPVAKSTTITETRPISYSFPAPAAAVAKTHTTVTETKPIPYAFPAAPVVPVAKSHTTTITQAEPIAYSFPEPAAVPVAKTIAQAPLAVAPAAPVAYSFPAPAAVPVAKSSSLAYAAAPVAPLAYAAPTSKFSYSTEVINNAPAHYAVKSYYPSAFAYAPRYALNPVLNTHPAPFYRPLYSPAVASFAGPVPYFNNIEYHGYPVVKK</sequence>
<evidence type="ECO:0000313" key="5">
    <source>
        <dbReference type="EMBL" id="GFR06538.1"/>
    </source>
</evidence>
<dbReference type="PROSITE" id="PS00233">
    <property type="entry name" value="CHIT_BIND_RR_1"/>
    <property type="match status" value="1"/>
</dbReference>
<evidence type="ECO:0000256" key="2">
    <source>
        <dbReference type="ARBA" id="ARBA00022460"/>
    </source>
</evidence>
<comment type="function">
    <text evidence="1">Component of the rigid cuticle of the spider.</text>
</comment>
<dbReference type="Proteomes" id="UP000887116">
    <property type="component" value="Unassembled WGS sequence"/>
</dbReference>
<evidence type="ECO:0000256" key="1">
    <source>
        <dbReference type="ARBA" id="ARBA00002980"/>
    </source>
</evidence>
<proteinExistence type="predicted"/>
<dbReference type="PROSITE" id="PS51318">
    <property type="entry name" value="TAT"/>
    <property type="match status" value="1"/>
</dbReference>
<dbReference type="AlphaFoldDB" id="A0A8X6GLE3"/>
<gene>
    <name evidence="5" type="ORF">TNCT_343081</name>
</gene>
<dbReference type="InterPro" id="IPR006311">
    <property type="entry name" value="TAT_signal"/>
</dbReference>
<name>A0A8X6GLE3_TRICU</name>
<reference evidence="5" key="1">
    <citation type="submission" date="2020-07" db="EMBL/GenBank/DDBJ databases">
        <title>Multicomponent nature underlies the extraordinary mechanical properties of spider dragline silk.</title>
        <authorList>
            <person name="Kono N."/>
            <person name="Nakamura H."/>
            <person name="Mori M."/>
            <person name="Yoshida Y."/>
            <person name="Ohtoshi R."/>
            <person name="Malay A.D."/>
            <person name="Moran D.A.P."/>
            <person name="Tomita M."/>
            <person name="Numata K."/>
            <person name="Arakawa K."/>
        </authorList>
    </citation>
    <scope>NUCLEOTIDE SEQUENCE</scope>
</reference>